<dbReference type="GO" id="GO:0003677">
    <property type="term" value="F:DNA binding"/>
    <property type="evidence" value="ECO:0007669"/>
    <property type="project" value="InterPro"/>
</dbReference>
<name>A0A226DPF7_FOLCA</name>
<dbReference type="Proteomes" id="UP000198287">
    <property type="component" value="Unassembled WGS sequence"/>
</dbReference>
<evidence type="ECO:0000259" key="1">
    <source>
        <dbReference type="PROSITE" id="PS51457"/>
    </source>
</evidence>
<keyword evidence="3" id="KW-1185">Reference proteome</keyword>
<gene>
    <name evidence="2" type="ORF">Fcan01_19269</name>
</gene>
<dbReference type="AlphaFoldDB" id="A0A226DPF7"/>
<dbReference type="PROSITE" id="PS51457">
    <property type="entry name" value="BEN"/>
    <property type="match status" value="1"/>
</dbReference>
<accession>A0A226DPF7</accession>
<reference evidence="2 3" key="1">
    <citation type="submission" date="2015-12" db="EMBL/GenBank/DDBJ databases">
        <title>The genome of Folsomia candida.</title>
        <authorList>
            <person name="Faddeeva A."/>
            <person name="Derks M.F."/>
            <person name="Anvar Y."/>
            <person name="Smit S."/>
            <person name="Van Straalen N."/>
            <person name="Roelofs D."/>
        </authorList>
    </citation>
    <scope>NUCLEOTIDE SEQUENCE [LARGE SCALE GENOMIC DNA]</scope>
    <source>
        <strain evidence="2 3">VU population</strain>
        <tissue evidence="2">Whole body</tissue>
    </source>
</reference>
<evidence type="ECO:0000313" key="3">
    <source>
        <dbReference type="Proteomes" id="UP000198287"/>
    </source>
</evidence>
<organism evidence="2 3">
    <name type="scientific">Folsomia candida</name>
    <name type="common">Springtail</name>
    <dbReference type="NCBI Taxonomy" id="158441"/>
    <lineage>
        <taxon>Eukaryota</taxon>
        <taxon>Metazoa</taxon>
        <taxon>Ecdysozoa</taxon>
        <taxon>Arthropoda</taxon>
        <taxon>Hexapoda</taxon>
        <taxon>Collembola</taxon>
        <taxon>Entomobryomorpha</taxon>
        <taxon>Isotomoidea</taxon>
        <taxon>Isotomidae</taxon>
        <taxon>Proisotominae</taxon>
        <taxon>Folsomia</taxon>
    </lineage>
</organism>
<proteinExistence type="predicted"/>
<dbReference type="EMBL" id="LNIX01000016">
    <property type="protein sequence ID" value="OXA46116.1"/>
    <property type="molecule type" value="Genomic_DNA"/>
</dbReference>
<dbReference type="InterPro" id="IPR018379">
    <property type="entry name" value="BEN_domain"/>
</dbReference>
<sequence length="308" mass="34968">MTFLLVEWVSQKVPKEYSVVPAESIEDGAIRQNAKSLINQIVRIIWKKGKIFPAVILETGDDEKHLWERADFYGETTKVGDISTNKRSHEILEMPVKKKGKQARLVAGRERADAIQVVLDSLESDQIIDLNPDTNSSVQTPSIVDEKEGRNLGEGTTNFEEKYQSLKEKHKWLKQKYRELKRKFDQSDNNIELFDGSGVRIESSVLASMRVISPKPTILARNLFRQLFSAEELSNHSLFGKQSNANRGRETLPEIDSVRRDAVINFILKDEGFGEAPDTGNPTADKVRSAVKVQKFHFTPKISLYPKN</sequence>
<protein>
    <recommendedName>
        <fullName evidence="1">BEN domain-containing protein</fullName>
    </recommendedName>
</protein>
<dbReference type="OrthoDB" id="8288172at2759"/>
<comment type="caution">
    <text evidence="2">The sequence shown here is derived from an EMBL/GenBank/DDBJ whole genome shotgun (WGS) entry which is preliminary data.</text>
</comment>
<dbReference type="Gene3D" id="1.10.10.2590">
    <property type="entry name" value="BEN domain"/>
    <property type="match status" value="1"/>
</dbReference>
<feature type="domain" description="BEN" evidence="1">
    <location>
        <begin position="196"/>
        <end position="303"/>
    </location>
</feature>
<evidence type="ECO:0000313" key="2">
    <source>
        <dbReference type="EMBL" id="OXA46116.1"/>
    </source>
</evidence>